<name>A0ABR5VF55_MARGR</name>
<comment type="caution">
    <text evidence="1">The sequence shown here is derived from an EMBL/GenBank/DDBJ whole genome shotgun (WGS) entry which is preliminary data.</text>
</comment>
<gene>
    <name evidence="1" type="ORF">AY586_15065</name>
</gene>
<accession>A0ABR5VF55</accession>
<sequence length="127" mass="14612">MRASSTIELDHPDHPCLAPWRALLGHHWRARLIAPRRLRIYREYEVAARRVVGSDAAGAPCLCVCDYRRFEPRSDDGETFYAALVHAESHLAWRLDDGRWLSLRRIAPQGEDGALLEQRALRAEMPR</sequence>
<evidence type="ECO:0000313" key="1">
    <source>
        <dbReference type="EMBL" id="KXX64000.1"/>
    </source>
</evidence>
<evidence type="ECO:0008006" key="3">
    <source>
        <dbReference type="Google" id="ProtNLM"/>
    </source>
</evidence>
<proteinExistence type="predicted"/>
<protein>
    <recommendedName>
        <fullName evidence="3">DUF4440 domain-containing protein</fullName>
    </recommendedName>
</protein>
<organism evidence="1 2">
    <name type="scientific">Marichromatium gracile</name>
    <name type="common">Chromatium gracile</name>
    <dbReference type="NCBI Taxonomy" id="1048"/>
    <lineage>
        <taxon>Bacteria</taxon>
        <taxon>Pseudomonadati</taxon>
        <taxon>Pseudomonadota</taxon>
        <taxon>Gammaproteobacteria</taxon>
        <taxon>Chromatiales</taxon>
        <taxon>Chromatiaceae</taxon>
        <taxon>Marichromatium</taxon>
    </lineage>
</organism>
<dbReference type="Proteomes" id="UP000075766">
    <property type="component" value="Unassembled WGS sequence"/>
</dbReference>
<keyword evidence="2" id="KW-1185">Reference proteome</keyword>
<dbReference type="RefSeq" id="WP_062276281.1">
    <property type="nucleotide sequence ID" value="NZ_LSYU01000068.1"/>
</dbReference>
<evidence type="ECO:0000313" key="2">
    <source>
        <dbReference type="Proteomes" id="UP000075766"/>
    </source>
</evidence>
<reference evidence="1 2" key="1">
    <citation type="submission" date="2016-02" db="EMBL/GenBank/DDBJ databases">
        <title>Genome sequence of Marichromatium gracile YL-28, a purple sulfur bacterium.</title>
        <authorList>
            <person name="Zhao C."/>
            <person name="Hong X."/>
            <person name="Chen S."/>
            <person name="Yang S."/>
        </authorList>
    </citation>
    <scope>NUCLEOTIDE SEQUENCE [LARGE SCALE GENOMIC DNA]</scope>
    <source>
        <strain evidence="1 2">YL28</strain>
    </source>
</reference>
<dbReference type="EMBL" id="LSYU01000068">
    <property type="protein sequence ID" value="KXX64000.1"/>
    <property type="molecule type" value="Genomic_DNA"/>
</dbReference>